<comment type="caution">
    <text evidence="5">The sequence shown here is derived from an EMBL/GenBank/DDBJ whole genome shotgun (WGS) entry which is preliminary data.</text>
</comment>
<keyword evidence="6" id="KW-1185">Reference proteome</keyword>
<dbReference type="Proteomes" id="UP000603602">
    <property type="component" value="Unassembled WGS sequence"/>
</dbReference>
<keyword evidence="3" id="KW-0732">Signal</keyword>
<evidence type="ECO:0000256" key="1">
    <source>
        <dbReference type="ARBA" id="ARBA00004370"/>
    </source>
</evidence>
<gene>
    <name evidence="5" type="ORF">IFO67_00950</name>
</gene>
<evidence type="ECO:0000256" key="3">
    <source>
        <dbReference type="SAM" id="SignalP"/>
    </source>
</evidence>
<accession>A0ABR9B4Z1</accession>
<feature type="domain" description="Glycine zipper 2TM" evidence="4">
    <location>
        <begin position="77"/>
        <end position="116"/>
    </location>
</feature>
<dbReference type="PANTHER" id="PTHR35603:SF2">
    <property type="entry name" value="OUTER MEMBRANE LIPOPROTEIN"/>
    <property type="match status" value="1"/>
</dbReference>
<keyword evidence="2" id="KW-0472">Membrane</keyword>
<reference evidence="6" key="1">
    <citation type="submission" date="2023-07" db="EMBL/GenBank/DDBJ databases">
        <title>Thauera sp. CAU 1555 isolated from sand of Yaerae Beach.</title>
        <authorList>
            <person name="Kim W."/>
        </authorList>
    </citation>
    <scope>NUCLEOTIDE SEQUENCE [LARGE SCALE GENOMIC DNA]</scope>
    <source>
        <strain evidence="6">CAU 1555</strain>
    </source>
</reference>
<dbReference type="InterPro" id="IPR051407">
    <property type="entry name" value="Bact_OM_lipoprot/Surf_antigen"/>
</dbReference>
<dbReference type="Pfam" id="PF05433">
    <property type="entry name" value="Rick_17kDa_Anti"/>
    <property type="match status" value="1"/>
</dbReference>
<feature type="chain" id="PRO_5045793460" evidence="3">
    <location>
        <begin position="34"/>
        <end position="196"/>
    </location>
</feature>
<evidence type="ECO:0000313" key="5">
    <source>
        <dbReference type="EMBL" id="MBD8501444.1"/>
    </source>
</evidence>
<evidence type="ECO:0000259" key="4">
    <source>
        <dbReference type="Pfam" id="PF05433"/>
    </source>
</evidence>
<dbReference type="EMBL" id="JACYTO010000001">
    <property type="protein sequence ID" value="MBD8501444.1"/>
    <property type="molecule type" value="Genomic_DNA"/>
</dbReference>
<feature type="signal peptide" evidence="3">
    <location>
        <begin position="1"/>
        <end position="33"/>
    </location>
</feature>
<name>A0ABR9B4Z1_9RHOO</name>
<protein>
    <submittedName>
        <fullName evidence="5">Glycine zipper 2TM domain-containing protein</fullName>
    </submittedName>
</protein>
<sequence>MRTRSLFASRSASQGILVGMLAALLSLPTPVQADPPAHAPAHGWRKKHDPYYLGYTGRQWSRDYGILGGRCDRETVGAVLGGVLGGAVGSQVGDGSGRQIAILVGTAIGAVLGAEVARSLGDPDRACIGHALELLPAGRQVRWDAPDGLRYQLIAGKDAGKAPCREFTLMTEGTHKSSTRGRGCRRADGSWEIVGL</sequence>
<dbReference type="PANTHER" id="PTHR35603">
    <property type="match status" value="1"/>
</dbReference>
<evidence type="ECO:0000256" key="2">
    <source>
        <dbReference type="ARBA" id="ARBA00023136"/>
    </source>
</evidence>
<dbReference type="InterPro" id="IPR008816">
    <property type="entry name" value="Gly_zipper_2TM_dom"/>
</dbReference>
<organism evidence="5 6">
    <name type="scientific">Thauera sedimentorum</name>
    <dbReference type="NCBI Taxonomy" id="2767595"/>
    <lineage>
        <taxon>Bacteria</taxon>
        <taxon>Pseudomonadati</taxon>
        <taxon>Pseudomonadota</taxon>
        <taxon>Betaproteobacteria</taxon>
        <taxon>Rhodocyclales</taxon>
        <taxon>Zoogloeaceae</taxon>
        <taxon>Thauera</taxon>
    </lineage>
</organism>
<proteinExistence type="predicted"/>
<comment type="subcellular location">
    <subcellularLocation>
        <location evidence="1">Membrane</location>
    </subcellularLocation>
</comment>
<evidence type="ECO:0000313" key="6">
    <source>
        <dbReference type="Proteomes" id="UP000603602"/>
    </source>
</evidence>